<dbReference type="SUPFAM" id="SSF55031">
    <property type="entry name" value="Bacterial exopeptidase dimerisation domain"/>
    <property type="match status" value="1"/>
</dbReference>
<dbReference type="RefSeq" id="WP_257820237.1">
    <property type="nucleotide sequence ID" value="NZ_JABXYM010000001.1"/>
</dbReference>
<reference evidence="9" key="1">
    <citation type="submission" date="2020-06" db="EMBL/GenBank/DDBJ databases">
        <title>Insight into the genomes of haloalkaliphilic bacilli from Kenyan soda lakes.</title>
        <authorList>
            <person name="Mwirichia R."/>
            <person name="Villamizar G.C."/>
            <person name="Poehlein A."/>
            <person name="Mugweru J."/>
            <person name="Kipnyargis A."/>
            <person name="Kiplimo D."/>
            <person name="Orwa P."/>
            <person name="Daniel R."/>
        </authorList>
    </citation>
    <scope>NUCLEOTIDE SEQUENCE</scope>
    <source>
        <strain evidence="9">B1096_S55</strain>
    </source>
</reference>
<keyword evidence="10" id="KW-1185">Reference proteome</keyword>
<evidence type="ECO:0000256" key="8">
    <source>
        <dbReference type="ARBA" id="ARBA00023049"/>
    </source>
</evidence>
<accession>A0A9Q4FY84</accession>
<dbReference type="Gene3D" id="3.30.70.360">
    <property type="match status" value="2"/>
</dbReference>
<dbReference type="Gene3D" id="3.40.630.10">
    <property type="entry name" value="Zn peptidases"/>
    <property type="match status" value="1"/>
</dbReference>
<dbReference type="InterPro" id="IPR010964">
    <property type="entry name" value="M20A_pepV-rel"/>
</dbReference>
<evidence type="ECO:0000313" key="9">
    <source>
        <dbReference type="EMBL" id="MCR6095463.1"/>
    </source>
</evidence>
<dbReference type="PANTHER" id="PTHR43808">
    <property type="entry name" value="ACETYLORNITHINE DEACETYLASE"/>
    <property type="match status" value="1"/>
</dbReference>
<dbReference type="GO" id="GO:0006526">
    <property type="term" value="P:L-arginine biosynthetic process"/>
    <property type="evidence" value="ECO:0007669"/>
    <property type="project" value="TreeGrafter"/>
</dbReference>
<keyword evidence="8" id="KW-0482">Metalloprotease</keyword>
<comment type="caution">
    <text evidence="9">The sequence shown here is derived from an EMBL/GenBank/DDBJ whole genome shotgun (WGS) entry which is preliminary data.</text>
</comment>
<dbReference type="GO" id="GO:0006508">
    <property type="term" value="P:proteolysis"/>
    <property type="evidence" value="ECO:0007669"/>
    <property type="project" value="UniProtKB-KW"/>
</dbReference>
<dbReference type="AlphaFoldDB" id="A0A9Q4FY84"/>
<evidence type="ECO:0000313" key="10">
    <source>
        <dbReference type="Proteomes" id="UP001057753"/>
    </source>
</evidence>
<evidence type="ECO:0000256" key="3">
    <source>
        <dbReference type="ARBA" id="ARBA00022670"/>
    </source>
</evidence>
<dbReference type="Pfam" id="PF01546">
    <property type="entry name" value="Peptidase_M20"/>
    <property type="match status" value="1"/>
</dbReference>
<keyword evidence="5" id="KW-0378">Hydrolase</keyword>
<dbReference type="GO" id="GO:0016805">
    <property type="term" value="F:dipeptidase activity"/>
    <property type="evidence" value="ECO:0007669"/>
    <property type="project" value="UniProtKB-KW"/>
</dbReference>
<evidence type="ECO:0000256" key="5">
    <source>
        <dbReference type="ARBA" id="ARBA00022801"/>
    </source>
</evidence>
<proteinExistence type="inferred from homology"/>
<keyword evidence="4" id="KW-0479">Metal-binding</keyword>
<keyword evidence="3" id="KW-0645">Protease</keyword>
<sequence>MKNWKQEVEKRQDELIQSTCEFLKIPSVYDSASVTTEAPFGEGIAKAYNWLLNKAQKEGFRIKDLSGKAGHIEWGQGDEVIGVLCHIDVVPGGEGWTTPAFSADIRDNHIYARGALDDKGPTMASYYALKLIKELNIPLKKRIRLIIGTDEEREWQCVKHYFKYETMPDIGFVPDADFPVICAEKGIADFLFYKKAIKSGGLVMSFSAGTRFNMVPDKAVLTLNRKRIEDLDLLKQMFTVFLSEEGLTGKWEMDEALVVLTFNGLAAHGSTPEEGRNAALAGAAFLTKISLKEEEKTFFQFLNQLFYDDYLGEKLGISYTDDELGAVTINIGTLSYERDKGIRVGINLRYPSGADYQTIMGNLIKAFDTIDMDTEVVSHQEPHGVRKDHPLIKILSDVYQRHTGESREPIAIGGGTYARALRAGVAFGPLFPGQPDVIHQPDEYITIDHLIKLTAIYADAMSILASNELKE</sequence>
<dbReference type="Proteomes" id="UP001057753">
    <property type="component" value="Unassembled WGS sequence"/>
</dbReference>
<dbReference type="GO" id="GO:0008270">
    <property type="term" value="F:zinc ion binding"/>
    <property type="evidence" value="ECO:0007669"/>
    <property type="project" value="InterPro"/>
</dbReference>
<evidence type="ECO:0000256" key="4">
    <source>
        <dbReference type="ARBA" id="ARBA00022723"/>
    </source>
</evidence>
<dbReference type="InterPro" id="IPR036264">
    <property type="entry name" value="Bact_exopeptidase_dim_dom"/>
</dbReference>
<dbReference type="SUPFAM" id="SSF53187">
    <property type="entry name" value="Zn-dependent exopeptidases"/>
    <property type="match status" value="1"/>
</dbReference>
<dbReference type="NCBIfam" id="NF005591">
    <property type="entry name" value="PRK07318.1"/>
    <property type="match status" value="1"/>
</dbReference>
<gene>
    <name evidence="9" type="primary">pepV</name>
    <name evidence="9" type="ORF">HXA33_02815</name>
</gene>
<organism evidence="9 10">
    <name type="scientific">Salipaludibacillus agaradhaerens</name>
    <name type="common">Bacillus agaradhaerens</name>
    <dbReference type="NCBI Taxonomy" id="76935"/>
    <lineage>
        <taxon>Bacteria</taxon>
        <taxon>Bacillati</taxon>
        <taxon>Bacillota</taxon>
        <taxon>Bacilli</taxon>
        <taxon>Bacillales</taxon>
        <taxon>Bacillaceae</taxon>
    </lineage>
</organism>
<comment type="similarity">
    <text evidence="2">Belongs to the peptidase M20A family.</text>
</comment>
<keyword evidence="7" id="KW-0224">Dipeptidase</keyword>
<evidence type="ECO:0000256" key="2">
    <source>
        <dbReference type="ARBA" id="ARBA00006247"/>
    </source>
</evidence>
<protein>
    <submittedName>
        <fullName evidence="9">Dipeptidase PepV</fullName>
    </submittedName>
</protein>
<evidence type="ECO:0000256" key="6">
    <source>
        <dbReference type="ARBA" id="ARBA00022833"/>
    </source>
</evidence>
<dbReference type="GO" id="GO:0008777">
    <property type="term" value="F:acetylornithine deacetylase activity"/>
    <property type="evidence" value="ECO:0007669"/>
    <property type="project" value="TreeGrafter"/>
</dbReference>
<dbReference type="CDD" id="cd03888">
    <property type="entry name" value="M20_PepV"/>
    <property type="match status" value="1"/>
</dbReference>
<keyword evidence="6" id="KW-0862">Zinc</keyword>
<dbReference type="PANTHER" id="PTHR43808:SF31">
    <property type="entry name" value="N-ACETYL-L-CITRULLINE DEACETYLASE"/>
    <property type="match status" value="1"/>
</dbReference>
<name>A0A9Q4FY84_SALAG</name>
<dbReference type="EMBL" id="JABXYM010000001">
    <property type="protein sequence ID" value="MCR6095463.1"/>
    <property type="molecule type" value="Genomic_DNA"/>
</dbReference>
<dbReference type="InterPro" id="IPR050072">
    <property type="entry name" value="Peptidase_M20A"/>
</dbReference>
<dbReference type="InterPro" id="IPR002933">
    <property type="entry name" value="Peptidase_M20"/>
</dbReference>
<comment type="cofactor">
    <cofactor evidence="1">
        <name>Zn(2+)</name>
        <dbReference type="ChEBI" id="CHEBI:29105"/>
    </cofactor>
</comment>
<dbReference type="NCBIfam" id="TIGR01887">
    <property type="entry name" value="dipeptidaselike"/>
    <property type="match status" value="1"/>
</dbReference>
<evidence type="ECO:0000256" key="1">
    <source>
        <dbReference type="ARBA" id="ARBA00001947"/>
    </source>
</evidence>
<dbReference type="GO" id="GO:0008237">
    <property type="term" value="F:metallopeptidase activity"/>
    <property type="evidence" value="ECO:0007669"/>
    <property type="project" value="UniProtKB-KW"/>
</dbReference>
<evidence type="ECO:0000256" key="7">
    <source>
        <dbReference type="ARBA" id="ARBA00022997"/>
    </source>
</evidence>